<dbReference type="RefSeq" id="WP_064825622.1">
    <property type="nucleotide sequence ID" value="NZ_CP013532.1"/>
</dbReference>
<evidence type="ECO:0000313" key="4">
    <source>
        <dbReference type="EMBL" id="QPK09250.1"/>
    </source>
</evidence>
<feature type="transmembrane region" description="Helical" evidence="2">
    <location>
        <begin position="29"/>
        <end position="48"/>
    </location>
</feature>
<keyword evidence="5" id="KW-1185">Reference proteome</keyword>
<keyword evidence="2" id="KW-0472">Membrane</keyword>
<feature type="region of interest" description="Disordered" evidence="1">
    <location>
        <begin position="331"/>
        <end position="367"/>
    </location>
</feature>
<gene>
    <name evidence="3" type="ORF">AMC81_CH03652</name>
    <name evidence="4" type="ORF">HER27_001325</name>
</gene>
<name>A0A192TF43_9HYPH</name>
<reference evidence="4 6" key="2">
    <citation type="submission" date="2020-11" db="EMBL/GenBank/DDBJ databases">
        <title>Indigenous Rhizobia Nodulating Common beans in Western Kenya.</title>
        <authorList>
            <person name="Wekesa C.S."/>
            <person name="Oelmueller R."/>
            <person name="Furch A.C."/>
        </authorList>
    </citation>
    <scope>NUCLEOTIDE SEQUENCE [LARGE SCALE GENOMIC DNA]</scope>
    <source>
        <strain evidence="6">BS3</strain>
        <strain evidence="4">S3</strain>
    </source>
</reference>
<sequence length="367" mass="39675">MENVNVAELGSTEKTPGGYAYRLSSPMPFLWTMLLFLVIVGFIAAILFRQTQTAFMHNPGLNGLIVGVLAVGIILVFSHVLALRPEVRWFNSFRAAGSADKVNRNPRLLAPMRALIGNRKTSLALSTTALRSILDSIATRLDESRDVSRYLIGLLVFLGLLGTFWGLIGTIGSISSVIQSLDAGSNGTGDVLSALKEGLSTPLSGMGQAFSSSLLGLSGSLILGFLDLQAGRAQNRFYMELENWLSSVTDVGSDLAPALDAVSGSSSEDMRALSEYLRKASEEGGVGSQRSVAAMASLAEGIQGLVKNMRNEQQMLRDWIEAQQDEAKAMRRTLDRLAERIGSQERAGEKPERHRDRASHTEKSEGK</sequence>
<evidence type="ECO:0000313" key="6">
    <source>
        <dbReference type="Proteomes" id="UP000540266"/>
    </source>
</evidence>
<dbReference type="EMBL" id="CP064931">
    <property type="protein sequence ID" value="QPK09250.1"/>
    <property type="molecule type" value="Genomic_DNA"/>
</dbReference>
<proteinExistence type="predicted"/>
<dbReference type="Proteomes" id="UP000540266">
    <property type="component" value="Chromosome"/>
</dbReference>
<reference evidence="3 5" key="1">
    <citation type="submission" date="2015-11" db="EMBL/GenBank/DDBJ databases">
        <title>The limits of bacterial species coexistence and the symbiotic plasmid transference in sympatric Rhizobium populations.</title>
        <authorList>
            <person name="Perez-Carrascal O.M."/>
            <person name="VanInsberghe D."/>
            <person name="Juarez S."/>
            <person name="Polz M.F."/>
            <person name="Vinuesa P."/>
            <person name="Gonzalez V."/>
        </authorList>
    </citation>
    <scope>NUCLEOTIDE SEQUENCE [LARGE SCALE GENOMIC DNA]</scope>
    <source>
        <strain evidence="3 5">N771</strain>
    </source>
</reference>
<dbReference type="AlphaFoldDB" id="A0A192TF43"/>
<evidence type="ECO:0000256" key="1">
    <source>
        <dbReference type="SAM" id="MobiDB-lite"/>
    </source>
</evidence>
<organism evidence="4 6">
    <name type="scientific">Rhizobium phaseoli</name>
    <dbReference type="NCBI Taxonomy" id="396"/>
    <lineage>
        <taxon>Bacteria</taxon>
        <taxon>Pseudomonadati</taxon>
        <taxon>Pseudomonadota</taxon>
        <taxon>Alphaproteobacteria</taxon>
        <taxon>Hyphomicrobiales</taxon>
        <taxon>Rhizobiaceae</taxon>
        <taxon>Rhizobium/Agrobacterium group</taxon>
        <taxon>Rhizobium</taxon>
    </lineage>
</organism>
<keyword evidence="2" id="KW-1133">Transmembrane helix</keyword>
<feature type="transmembrane region" description="Helical" evidence="2">
    <location>
        <begin position="60"/>
        <end position="83"/>
    </location>
</feature>
<evidence type="ECO:0000256" key="2">
    <source>
        <dbReference type="SAM" id="Phobius"/>
    </source>
</evidence>
<keyword evidence="2" id="KW-0812">Transmembrane</keyword>
<dbReference type="GeneID" id="45958937"/>
<accession>A0A192TF43</accession>
<dbReference type="Proteomes" id="UP000078551">
    <property type="component" value="Chromosome"/>
</dbReference>
<dbReference type="STRING" id="396.AMC85_CH03682"/>
<dbReference type="EMBL" id="CP013568">
    <property type="protein sequence ID" value="ANL86382.1"/>
    <property type="molecule type" value="Genomic_DNA"/>
</dbReference>
<feature type="transmembrane region" description="Helical" evidence="2">
    <location>
        <begin position="150"/>
        <end position="168"/>
    </location>
</feature>
<protein>
    <submittedName>
        <fullName evidence="4">MotA/TolQ/ExbB proton channel family protein</fullName>
    </submittedName>
</protein>
<evidence type="ECO:0000313" key="5">
    <source>
        <dbReference type="Proteomes" id="UP000078551"/>
    </source>
</evidence>
<evidence type="ECO:0000313" key="3">
    <source>
        <dbReference type="EMBL" id="ANL86382.1"/>
    </source>
</evidence>